<comment type="caution">
    <text evidence="2">The sequence shown here is derived from an EMBL/GenBank/DDBJ whole genome shotgun (WGS) entry which is preliminary data.</text>
</comment>
<dbReference type="InterPro" id="IPR001584">
    <property type="entry name" value="Integrase_cat-core"/>
</dbReference>
<dbReference type="PANTHER" id="PTHR42648:SF28">
    <property type="entry name" value="TRANSPOSON-ENCODED PROTEIN WITH RIBONUCLEASE H-LIKE AND RETROVIRUS ZINC FINGER-LIKE DOMAINS"/>
    <property type="match status" value="1"/>
</dbReference>
<accession>A0ABQ8HY74</accession>
<evidence type="ECO:0000313" key="3">
    <source>
        <dbReference type="Proteomes" id="UP000827721"/>
    </source>
</evidence>
<dbReference type="PANTHER" id="PTHR42648">
    <property type="entry name" value="TRANSPOSASE, PUTATIVE-RELATED"/>
    <property type="match status" value="1"/>
</dbReference>
<feature type="domain" description="Integrase catalytic" evidence="1">
    <location>
        <begin position="1"/>
        <end position="92"/>
    </location>
</feature>
<dbReference type="EMBL" id="JAFEMO010000006">
    <property type="protein sequence ID" value="KAH7569306.1"/>
    <property type="molecule type" value="Genomic_DNA"/>
</dbReference>
<gene>
    <name evidence="2" type="ORF">JRO89_XS06G0141400</name>
</gene>
<sequence>MGDMMKLGTILDLLQVFYRLEAQYTMPGTPEQNGVAERRNRTLLDMVRYMLCNSTLLGFLWGETLRTAAYILNQVSSKSVPKTPYELWSSKKPSFHHFHVWNCKAEVRPYNPHLRKLDEKTISGHFIGYCIGSRGSSGSSERRNAVFREECVVVPMPFVPVPLMGLPQWIQILRDRFRGVLGLSQRTYIDRVLSRFNMQLCFPAKAPIVKAAMPSSTADHRHDAVPPAPPKPDATKLVLFEIGAIRTRNTTRVRDLSGGVQTGTVVPEARGLRSRFPQEVCRHVAG</sequence>
<name>A0ABQ8HY74_9ROSI</name>
<dbReference type="InterPro" id="IPR036397">
    <property type="entry name" value="RNaseH_sf"/>
</dbReference>
<dbReference type="InterPro" id="IPR012337">
    <property type="entry name" value="RNaseH-like_sf"/>
</dbReference>
<dbReference type="Proteomes" id="UP000827721">
    <property type="component" value="Unassembled WGS sequence"/>
</dbReference>
<dbReference type="SUPFAM" id="SSF53098">
    <property type="entry name" value="Ribonuclease H-like"/>
    <property type="match status" value="1"/>
</dbReference>
<proteinExistence type="predicted"/>
<protein>
    <recommendedName>
        <fullName evidence="1">Integrase catalytic domain-containing protein</fullName>
    </recommendedName>
</protein>
<organism evidence="2 3">
    <name type="scientific">Xanthoceras sorbifolium</name>
    <dbReference type="NCBI Taxonomy" id="99658"/>
    <lineage>
        <taxon>Eukaryota</taxon>
        <taxon>Viridiplantae</taxon>
        <taxon>Streptophyta</taxon>
        <taxon>Embryophyta</taxon>
        <taxon>Tracheophyta</taxon>
        <taxon>Spermatophyta</taxon>
        <taxon>Magnoliopsida</taxon>
        <taxon>eudicotyledons</taxon>
        <taxon>Gunneridae</taxon>
        <taxon>Pentapetalae</taxon>
        <taxon>rosids</taxon>
        <taxon>malvids</taxon>
        <taxon>Sapindales</taxon>
        <taxon>Sapindaceae</taxon>
        <taxon>Xanthoceroideae</taxon>
        <taxon>Xanthoceras</taxon>
    </lineage>
</organism>
<keyword evidence="3" id="KW-1185">Reference proteome</keyword>
<reference evidence="2 3" key="1">
    <citation type="submission" date="2021-02" db="EMBL/GenBank/DDBJ databases">
        <title>Plant Genome Project.</title>
        <authorList>
            <person name="Zhang R.-G."/>
        </authorList>
    </citation>
    <scope>NUCLEOTIDE SEQUENCE [LARGE SCALE GENOMIC DNA]</scope>
    <source>
        <tissue evidence="2">Leaves</tissue>
    </source>
</reference>
<evidence type="ECO:0000259" key="1">
    <source>
        <dbReference type="PROSITE" id="PS50994"/>
    </source>
</evidence>
<dbReference type="PROSITE" id="PS50994">
    <property type="entry name" value="INTEGRASE"/>
    <property type="match status" value="1"/>
</dbReference>
<evidence type="ECO:0000313" key="2">
    <source>
        <dbReference type="EMBL" id="KAH7569306.1"/>
    </source>
</evidence>
<dbReference type="Gene3D" id="3.30.420.10">
    <property type="entry name" value="Ribonuclease H-like superfamily/Ribonuclease H"/>
    <property type="match status" value="1"/>
</dbReference>
<dbReference type="InterPro" id="IPR039537">
    <property type="entry name" value="Retrotran_Ty1/copia-like"/>
</dbReference>